<evidence type="ECO:0000259" key="6">
    <source>
        <dbReference type="Pfam" id="PF00413"/>
    </source>
</evidence>
<evidence type="ECO:0000256" key="3">
    <source>
        <dbReference type="ARBA" id="ARBA00022801"/>
    </source>
</evidence>
<keyword evidence="5" id="KW-0472">Membrane</keyword>
<keyword evidence="4" id="KW-0862">Zinc</keyword>
<keyword evidence="5" id="KW-1133">Transmembrane helix</keyword>
<name>A0ABT7LXL8_9STRE</name>
<dbReference type="EC" id="3.4.24.-" evidence="7"/>
<dbReference type="InterPro" id="IPR001818">
    <property type="entry name" value="Pept_M10_metallopeptidase"/>
</dbReference>
<comment type="caution">
    <text evidence="7">The sequence shown here is derived from an EMBL/GenBank/DDBJ whole genome shotgun (WGS) entry which is preliminary data.</text>
</comment>
<gene>
    <name evidence="7" type="ORF">QRD39_08240</name>
</gene>
<dbReference type="InterPro" id="IPR024079">
    <property type="entry name" value="MetalloPept_cat_dom_sf"/>
</dbReference>
<evidence type="ECO:0000256" key="5">
    <source>
        <dbReference type="SAM" id="Phobius"/>
    </source>
</evidence>
<feature type="domain" description="Peptidase M10 metallopeptidase" evidence="6">
    <location>
        <begin position="107"/>
        <end position="237"/>
    </location>
</feature>
<sequence>MKKFVRVIYRIPKLILQFIWNLIWGLFKLALILALVGYGLIYYANNSQSTLATNINQAFRQVELGFSGNSTSDVEKSVSNLSTTDTIPESNGARWAQNTASIYIQSTDETMVAAYKEAITNWNNTGAFIFTFTDDASKADIVATDYSDANSQAAGLADSQTNVVTNRITHVEVKLNRYFLLNPDFGYTHKRIVNTAEHELGHAIGLDHDDSRASVMQSAGSYYGIQQTDIDRVHALYAN</sequence>
<dbReference type="EMBL" id="JASUZV010000012">
    <property type="protein sequence ID" value="MDL5044094.1"/>
    <property type="molecule type" value="Genomic_DNA"/>
</dbReference>
<dbReference type="Pfam" id="PF00413">
    <property type="entry name" value="Peptidase_M10"/>
    <property type="match status" value="1"/>
</dbReference>
<evidence type="ECO:0000256" key="1">
    <source>
        <dbReference type="ARBA" id="ARBA00022670"/>
    </source>
</evidence>
<evidence type="ECO:0000256" key="4">
    <source>
        <dbReference type="ARBA" id="ARBA00022833"/>
    </source>
</evidence>
<evidence type="ECO:0000313" key="8">
    <source>
        <dbReference type="Proteomes" id="UP001529255"/>
    </source>
</evidence>
<dbReference type="CDD" id="cd04268">
    <property type="entry name" value="ZnMc_MMP_like"/>
    <property type="match status" value="1"/>
</dbReference>
<accession>A0ABT7LXL8</accession>
<dbReference type="Gene3D" id="3.40.390.10">
    <property type="entry name" value="Collagenase (Catalytic Domain)"/>
    <property type="match status" value="1"/>
</dbReference>
<evidence type="ECO:0000256" key="2">
    <source>
        <dbReference type="ARBA" id="ARBA00022723"/>
    </source>
</evidence>
<protein>
    <submittedName>
        <fullName evidence="7">Matrixin family metalloprotease</fullName>
        <ecNumber evidence="7">3.4.24.-</ecNumber>
    </submittedName>
</protein>
<dbReference type="RefSeq" id="WP_008534461.1">
    <property type="nucleotide sequence ID" value="NZ_JASUZV010000012.1"/>
</dbReference>
<feature type="transmembrane region" description="Helical" evidence="5">
    <location>
        <begin position="21"/>
        <end position="44"/>
    </location>
</feature>
<evidence type="ECO:0000313" key="7">
    <source>
        <dbReference type="EMBL" id="MDL5044094.1"/>
    </source>
</evidence>
<keyword evidence="1" id="KW-0645">Protease</keyword>
<keyword evidence="3 7" id="KW-0378">Hydrolase</keyword>
<organism evidence="7 8">
    <name type="scientific">Streptococcus raffinosi</name>
    <dbReference type="NCBI Taxonomy" id="3053355"/>
    <lineage>
        <taxon>Bacteria</taxon>
        <taxon>Bacillati</taxon>
        <taxon>Bacillota</taxon>
        <taxon>Bacilli</taxon>
        <taxon>Lactobacillales</taxon>
        <taxon>Streptococcaceae</taxon>
        <taxon>Streptococcus</taxon>
    </lineage>
</organism>
<dbReference type="GO" id="GO:0008237">
    <property type="term" value="F:metallopeptidase activity"/>
    <property type="evidence" value="ECO:0007669"/>
    <property type="project" value="UniProtKB-KW"/>
</dbReference>
<keyword evidence="7" id="KW-0482">Metalloprotease</keyword>
<dbReference type="Proteomes" id="UP001529255">
    <property type="component" value="Unassembled WGS sequence"/>
</dbReference>
<keyword evidence="5" id="KW-0812">Transmembrane</keyword>
<reference evidence="7 8" key="1">
    <citation type="submission" date="2023-06" db="EMBL/GenBank/DDBJ databases">
        <title>A potential novel species of Streptococcus isolated from human milk sample.</title>
        <authorList>
            <person name="Nguyen H.V."/>
            <person name="Trinh A.T.V."/>
            <person name="Hoang A.T.L."/>
            <person name="Bui L.N.H."/>
            <person name="Tran Q.T.L."/>
            <person name="Trinh T."/>
        </authorList>
    </citation>
    <scope>NUCLEOTIDE SEQUENCE [LARGE SCALE GENOMIC DNA]</scope>
    <source>
        <strain evidence="7 8">VTCC 12812</strain>
    </source>
</reference>
<keyword evidence="8" id="KW-1185">Reference proteome</keyword>
<proteinExistence type="predicted"/>
<keyword evidence="2" id="KW-0479">Metal-binding</keyword>
<dbReference type="SUPFAM" id="SSF55486">
    <property type="entry name" value="Metalloproteases ('zincins'), catalytic domain"/>
    <property type="match status" value="1"/>
</dbReference>